<comment type="caution">
    <text evidence="1">The sequence shown here is derived from an EMBL/GenBank/DDBJ whole genome shotgun (WGS) entry which is preliminary data.</text>
</comment>
<dbReference type="Proteomes" id="UP001189915">
    <property type="component" value="Unassembled WGS sequence"/>
</dbReference>
<dbReference type="RefSeq" id="WP_316871983.1">
    <property type="nucleotide sequence ID" value="NZ_CATWAF010000013.1"/>
</dbReference>
<dbReference type="AlphaFoldDB" id="A0AAD2BCF3"/>
<evidence type="ECO:0000313" key="2">
    <source>
        <dbReference type="Proteomes" id="UP001189915"/>
    </source>
</evidence>
<gene>
    <name evidence="1" type="ORF">LMG18091_05106</name>
</gene>
<proteinExistence type="predicted"/>
<name>A0AAD2BCF3_9RALS</name>
<organism evidence="1 2">
    <name type="scientific">Ralstonia wenshanensis</name>
    <dbReference type="NCBI Taxonomy" id="2842456"/>
    <lineage>
        <taxon>Bacteria</taxon>
        <taxon>Pseudomonadati</taxon>
        <taxon>Pseudomonadota</taxon>
        <taxon>Betaproteobacteria</taxon>
        <taxon>Burkholderiales</taxon>
        <taxon>Burkholderiaceae</taxon>
        <taxon>Ralstonia</taxon>
    </lineage>
</organism>
<protein>
    <submittedName>
        <fullName evidence="1">Uncharacterized protein</fullName>
    </submittedName>
</protein>
<accession>A0AAD2BCF3</accession>
<dbReference type="EMBL" id="CATWAF010000013">
    <property type="protein sequence ID" value="CAJ0707987.1"/>
    <property type="molecule type" value="Genomic_DNA"/>
</dbReference>
<sequence>MVALAALRLDFHGVTKALRVKPTGIGHPRLQKVKLTDETTVEDVRLDLLERLSQRARRHGAGMWQYWFLRIIDADWMAQQFPYTLRAKMPTISEDRRKIERFFAKQIELASAGKVASRNDTPACLRARVRDFDWWSEQRTRFDSERRIARRASRESVYSSRVTTIEEAIAMLLTREGRPAMINCTTLANSTRLSKRQVHEVIRQHPLLRHAIEKANDGLPRLQLHWAANQLLNEGKHLSLSSMAQRGGIKRKHFARLADEAKRIIAASA</sequence>
<evidence type="ECO:0000313" key="1">
    <source>
        <dbReference type="EMBL" id="CAJ0707987.1"/>
    </source>
</evidence>
<reference evidence="1 2" key="1">
    <citation type="submission" date="2023-07" db="EMBL/GenBank/DDBJ databases">
        <authorList>
            <person name="Peeters C."/>
        </authorList>
    </citation>
    <scope>NUCLEOTIDE SEQUENCE [LARGE SCALE GENOMIC DNA]</scope>
    <source>
        <strain evidence="1 2">LMG 18091</strain>
    </source>
</reference>
<keyword evidence="2" id="KW-1185">Reference proteome</keyword>